<dbReference type="GO" id="GO:0046983">
    <property type="term" value="F:protein dimerization activity"/>
    <property type="evidence" value="ECO:0007669"/>
    <property type="project" value="InterPro"/>
</dbReference>
<feature type="region of interest" description="Disordered" evidence="1">
    <location>
        <begin position="116"/>
        <end position="156"/>
    </location>
</feature>
<evidence type="ECO:0000313" key="3">
    <source>
        <dbReference type="EMBL" id="SCV01146.1"/>
    </source>
</evidence>
<feature type="compositionally biased region" description="Polar residues" evidence="1">
    <location>
        <begin position="127"/>
        <end position="144"/>
    </location>
</feature>
<dbReference type="PROSITE" id="PS50888">
    <property type="entry name" value="BHLH"/>
    <property type="match status" value="1"/>
</dbReference>
<dbReference type="SUPFAM" id="SSF47459">
    <property type="entry name" value="HLH, helix-loop-helix DNA-binding domain"/>
    <property type="match status" value="1"/>
</dbReference>
<dbReference type="InterPro" id="IPR011598">
    <property type="entry name" value="bHLH_dom"/>
</dbReference>
<feature type="region of interest" description="Disordered" evidence="1">
    <location>
        <begin position="169"/>
        <end position="309"/>
    </location>
</feature>
<reference evidence="4" key="1">
    <citation type="submission" date="2016-03" db="EMBL/GenBank/DDBJ databases">
        <authorList>
            <person name="Devillers Hugo."/>
        </authorList>
    </citation>
    <scope>NUCLEOTIDE SEQUENCE [LARGE SCALE GENOMIC DNA]</scope>
</reference>
<evidence type="ECO:0000259" key="2">
    <source>
        <dbReference type="PROSITE" id="PS50888"/>
    </source>
</evidence>
<sequence>MQNYDHNSPSNGALNGQSVLDQVDQYLSDHNVTRGSERPVLDLDFDVVAHRSHDMGEQPKLNMNDHHHQHHQHPGSHHMPFHFDLDVSALPPSHDSRLVRPDMVFSPMVSPVVEPATHHSTSASHTNTPFLRSQATNSSHSAIPSSKPHFSPLSSPAMDALENLAALKRVSSSSSSRGKRTPMSTPALTATTAVTSAAQSSSSSSASVNTNSKVVKNSPQLAHRRSANSVYTKRKSTVSSNWDDMFKLPDSSIPPPPLTPATVAGNPPIGLAGQHHYEDSKSSRPASSMSSTRTHNSANSTVTLGNSDLELDGYHPHQLYHNDATPATVMKYPKVILPSTASVTTQSPVRDSVQATGGSGNDNNGGHQDFIVASESPVIKATNPSPFFQRSSTNRKISAGAVSVRTTPELKAHHKNSKSLCDIDGDGDDASATADNTESGQGEEYGDKNKKDVHKAAEQGRRNRLNNALAELHGLIPLELRESILIPSKATTVELACDYIRDLLARASHPPKDI</sequence>
<feature type="region of interest" description="Disordered" evidence="1">
    <location>
        <begin position="56"/>
        <end position="77"/>
    </location>
</feature>
<dbReference type="Pfam" id="PF00010">
    <property type="entry name" value="HLH"/>
    <property type="match status" value="1"/>
</dbReference>
<organism evidence="3 4">
    <name type="scientific">Lachancea nothofagi CBS 11611</name>
    <dbReference type="NCBI Taxonomy" id="1266666"/>
    <lineage>
        <taxon>Eukaryota</taxon>
        <taxon>Fungi</taxon>
        <taxon>Dikarya</taxon>
        <taxon>Ascomycota</taxon>
        <taxon>Saccharomycotina</taxon>
        <taxon>Saccharomycetes</taxon>
        <taxon>Saccharomycetales</taxon>
        <taxon>Saccharomycetaceae</taxon>
        <taxon>Lachancea</taxon>
    </lineage>
</organism>
<feature type="compositionally biased region" description="Low complexity" evidence="1">
    <location>
        <begin position="184"/>
        <end position="218"/>
    </location>
</feature>
<feature type="compositionally biased region" description="Polar residues" evidence="1">
    <location>
        <begin position="292"/>
        <end position="306"/>
    </location>
</feature>
<feature type="compositionally biased region" description="Polar residues" evidence="1">
    <location>
        <begin position="341"/>
        <end position="366"/>
    </location>
</feature>
<dbReference type="Gene3D" id="4.10.280.10">
    <property type="entry name" value="Helix-loop-helix DNA-binding domain"/>
    <property type="match status" value="1"/>
</dbReference>
<feature type="compositionally biased region" description="Basic residues" evidence="1">
    <location>
        <begin position="222"/>
        <end position="236"/>
    </location>
</feature>
<feature type="region of interest" description="Disordered" evidence="1">
    <location>
        <begin position="341"/>
        <end position="369"/>
    </location>
</feature>
<feature type="region of interest" description="Disordered" evidence="1">
    <location>
        <begin position="404"/>
        <end position="459"/>
    </location>
</feature>
<feature type="compositionally biased region" description="Basic residues" evidence="1">
    <location>
        <begin position="67"/>
        <end position="77"/>
    </location>
</feature>
<dbReference type="InterPro" id="IPR036638">
    <property type="entry name" value="HLH_DNA-bd_sf"/>
</dbReference>
<dbReference type="Proteomes" id="UP000189911">
    <property type="component" value="Chromosome F"/>
</dbReference>
<gene>
    <name evidence="3" type="ORF">LANO_0F10374G</name>
</gene>
<keyword evidence="4" id="KW-1185">Reference proteome</keyword>
<protein>
    <submittedName>
        <fullName evidence="3">LANO_0F10374g1_1</fullName>
    </submittedName>
</protein>
<evidence type="ECO:0000313" key="4">
    <source>
        <dbReference type="Proteomes" id="UP000189911"/>
    </source>
</evidence>
<feature type="domain" description="BHLH" evidence="2">
    <location>
        <begin position="449"/>
        <end position="503"/>
    </location>
</feature>
<dbReference type="SMART" id="SM00353">
    <property type="entry name" value="HLH"/>
    <property type="match status" value="1"/>
</dbReference>
<dbReference type="EMBL" id="LT598452">
    <property type="protein sequence ID" value="SCV01146.1"/>
    <property type="molecule type" value="Genomic_DNA"/>
</dbReference>
<dbReference type="OrthoDB" id="5344169at2759"/>
<proteinExistence type="predicted"/>
<feature type="compositionally biased region" description="Basic and acidic residues" evidence="1">
    <location>
        <begin position="445"/>
        <end position="459"/>
    </location>
</feature>
<evidence type="ECO:0000256" key="1">
    <source>
        <dbReference type="SAM" id="MobiDB-lite"/>
    </source>
</evidence>
<accession>A0A1G4KAB3</accession>
<dbReference type="AlphaFoldDB" id="A0A1G4KAB3"/>
<name>A0A1G4KAB3_9SACH</name>